<keyword evidence="3" id="KW-1185">Reference proteome</keyword>
<feature type="signal peptide" evidence="1">
    <location>
        <begin position="1"/>
        <end position="23"/>
    </location>
</feature>
<dbReference type="PROSITE" id="PS51257">
    <property type="entry name" value="PROKAR_LIPOPROTEIN"/>
    <property type="match status" value="1"/>
</dbReference>
<comment type="caution">
    <text evidence="2">The sequence shown here is derived from an EMBL/GenBank/DDBJ whole genome shotgun (WGS) entry which is preliminary data.</text>
</comment>
<sequence>MRRIVSTAAILGLGLLGACNVNVDDKTEAAAENSAESLGNSIESIAEDAGNTLESTAGVVGNELEKAGDAIDDQAGELRNGVDVDIKVGDGKADANSH</sequence>
<keyword evidence="1" id="KW-0732">Signal</keyword>
<dbReference type="Proteomes" id="UP000241167">
    <property type="component" value="Unassembled WGS sequence"/>
</dbReference>
<dbReference type="OrthoDB" id="9938033at2"/>
<feature type="chain" id="PRO_5015140504" description="Circumsporozoite protein" evidence="1">
    <location>
        <begin position="24"/>
        <end position="98"/>
    </location>
</feature>
<evidence type="ECO:0000313" key="3">
    <source>
        <dbReference type="Proteomes" id="UP000241167"/>
    </source>
</evidence>
<organism evidence="2 3">
    <name type="scientific">Allosphingosinicella deserti</name>
    <dbReference type="NCBI Taxonomy" id="2116704"/>
    <lineage>
        <taxon>Bacteria</taxon>
        <taxon>Pseudomonadati</taxon>
        <taxon>Pseudomonadota</taxon>
        <taxon>Alphaproteobacteria</taxon>
        <taxon>Sphingomonadales</taxon>
        <taxon>Sphingomonadaceae</taxon>
        <taxon>Allosphingosinicella</taxon>
    </lineage>
</organism>
<dbReference type="EMBL" id="PXYI01000001">
    <property type="protein sequence ID" value="PSJ42945.1"/>
    <property type="molecule type" value="Genomic_DNA"/>
</dbReference>
<evidence type="ECO:0000313" key="2">
    <source>
        <dbReference type="EMBL" id="PSJ42945.1"/>
    </source>
</evidence>
<reference evidence="2 3" key="1">
    <citation type="submission" date="2018-03" db="EMBL/GenBank/DDBJ databases">
        <title>The draft genome of Sphingosinicella sp. GL-C-18.</title>
        <authorList>
            <person name="Liu L."/>
            <person name="Li L."/>
            <person name="Liang L."/>
            <person name="Zhang X."/>
            <person name="Wang T."/>
        </authorList>
    </citation>
    <scope>NUCLEOTIDE SEQUENCE [LARGE SCALE GENOMIC DNA]</scope>
    <source>
        <strain evidence="2 3">GL-C-18</strain>
    </source>
</reference>
<gene>
    <name evidence="2" type="ORF">C7I55_00555</name>
</gene>
<name>A0A2P7QYB6_9SPHN</name>
<evidence type="ECO:0000256" key="1">
    <source>
        <dbReference type="SAM" id="SignalP"/>
    </source>
</evidence>
<dbReference type="RefSeq" id="WP_106510961.1">
    <property type="nucleotide sequence ID" value="NZ_PXYI01000001.1"/>
</dbReference>
<dbReference type="AlphaFoldDB" id="A0A2P7QYB6"/>
<evidence type="ECO:0008006" key="4">
    <source>
        <dbReference type="Google" id="ProtNLM"/>
    </source>
</evidence>
<accession>A0A2P7QYB6</accession>
<proteinExistence type="predicted"/>
<protein>
    <recommendedName>
        <fullName evidence="4">Circumsporozoite protein</fullName>
    </recommendedName>
</protein>